<dbReference type="Proteomes" id="UP001219537">
    <property type="component" value="Chromosome 2"/>
</dbReference>
<reference evidence="2" key="1">
    <citation type="submission" date="2023-02" db="EMBL/GenBank/DDBJ databases">
        <title>Isolation, identification, and genome analysis of Vibrio campbellii in the Penaeus vannamei larvae stage.</title>
        <authorList>
            <person name="Huang T."/>
            <person name="Zhang B."/>
        </authorList>
    </citation>
    <scope>NUCLEOTIDE SEQUENCE</scope>
    <source>
        <strain evidence="2">20220413_1</strain>
    </source>
</reference>
<dbReference type="RefSeq" id="WP_274291324.1">
    <property type="nucleotide sequence ID" value="NZ_CP117989.1"/>
</dbReference>
<gene>
    <name evidence="2" type="ORF">PUN50_22345</name>
</gene>
<dbReference type="InterPro" id="IPR055354">
    <property type="entry name" value="DUF7507"/>
</dbReference>
<protein>
    <recommendedName>
        <fullName evidence="1">DUF7507 domain-containing protein</fullName>
    </recommendedName>
</protein>
<accession>A0AAQ2Y078</accession>
<evidence type="ECO:0000259" key="1">
    <source>
        <dbReference type="Pfam" id="PF24346"/>
    </source>
</evidence>
<dbReference type="Pfam" id="PF24346">
    <property type="entry name" value="DUF7507"/>
    <property type="match status" value="1"/>
</dbReference>
<dbReference type="AlphaFoldDB" id="A0AAQ2Y078"/>
<organism evidence="2 3">
    <name type="scientific">Vibrio campbellii</name>
    <dbReference type="NCBI Taxonomy" id="680"/>
    <lineage>
        <taxon>Bacteria</taxon>
        <taxon>Pseudomonadati</taxon>
        <taxon>Pseudomonadota</taxon>
        <taxon>Gammaproteobacteria</taxon>
        <taxon>Vibrionales</taxon>
        <taxon>Vibrionaceae</taxon>
        <taxon>Vibrio</taxon>
    </lineage>
</organism>
<sequence length="789" mass="83728">MMERLIHSRLNKVMSVILVGSAALYGVANHSPAQAEAYNLSPTEKLCMADAYLLEPGNSLPQDALNCTANDVEITRVIPTDPNAECNLGETFSFQADVTVRTNANERYDTTFYLPLTEASPQVVQGNFRNCSMILPVPGGSGETADAQIDGDACGDITKALGPDQYTLLNETITMLCTDDDGDNRADFTYCAAWDNIERDNCTTEEDPYAGQIPNTKSKCNCDTFNIDVFIKPSPPEIIKSEGTPSSRPEPGGEFTFDVSFTNPNAQTSLFISAVTDEIDINGDGTYDVSFDLWGGTTGPGASDGVYLTSTNCPVGSPLYEVAPSATYSCQFSVYVVDTDLPDIPTPELYKDVVKVTLQDKNGDPVVNGETCPSGVGQVALGEHCSVERQVQITNIPPAITVVKSADKDEVLEPGEDVTFTFEVTNDSGTFDSPIELVSLVDTIYGDLSAIGADSDCLDNPVTIAFGATYSCTLSVYVEGNAGDSFTNTVTATAKDNENDTATDMDSHTILVLDVPSMITLEKTANPTSVFETGDNPNLYRDVDYTFLFTVKDEIDGVSTSDTVVFSSLTDVPFGVLTDDCMVNTKNGGGITPTPLLGFSLEPGESASCTITLQVQGNAGDSHVNVATISGTDEDGLNVMAMDDATVTFDPLEPDTDLAFAVSGLIVIELTNASEVDNVTLSALTLLGVTVADGETGPNFRILNTQGGTYNDVYYPACNIGQVIEYSGSGNNIYNCAFTVELIPGLEGSTPIEFLAQGALEGVVATVTDDEGDSLVNFVSIQVNTVEGD</sequence>
<proteinExistence type="predicted"/>
<name>A0AAQ2Y078_9VIBR</name>
<evidence type="ECO:0000313" key="2">
    <source>
        <dbReference type="EMBL" id="WDG10125.1"/>
    </source>
</evidence>
<feature type="domain" description="DUF7507" evidence="1">
    <location>
        <begin position="398"/>
        <end position="504"/>
    </location>
</feature>
<evidence type="ECO:0000313" key="3">
    <source>
        <dbReference type="Proteomes" id="UP001219537"/>
    </source>
</evidence>
<dbReference type="EMBL" id="CP117989">
    <property type="protein sequence ID" value="WDG10125.1"/>
    <property type="molecule type" value="Genomic_DNA"/>
</dbReference>